<proteinExistence type="predicted"/>
<protein>
    <submittedName>
        <fullName evidence="1">Uncharacterized protein</fullName>
    </submittedName>
</protein>
<evidence type="ECO:0000313" key="1">
    <source>
        <dbReference type="EMBL" id="RCX16501.1"/>
    </source>
</evidence>
<keyword evidence="2" id="KW-1185">Reference proteome</keyword>
<reference evidence="1 2" key="1">
    <citation type="submission" date="2018-07" db="EMBL/GenBank/DDBJ databases">
        <title>Genomic Encyclopedia of Type Strains, Phase III (KMG-III): the genomes of soil and plant-associated and newly described type strains.</title>
        <authorList>
            <person name="Whitman W."/>
        </authorList>
    </citation>
    <scope>NUCLEOTIDE SEQUENCE [LARGE SCALE GENOMIC DNA]</scope>
    <source>
        <strain evidence="1 2">CECT 8333</strain>
    </source>
</reference>
<organism evidence="1 2">
    <name type="scientific">Fontibacillus phaseoli</name>
    <dbReference type="NCBI Taxonomy" id="1416533"/>
    <lineage>
        <taxon>Bacteria</taxon>
        <taxon>Bacillati</taxon>
        <taxon>Bacillota</taxon>
        <taxon>Bacilli</taxon>
        <taxon>Bacillales</taxon>
        <taxon>Paenibacillaceae</taxon>
        <taxon>Fontibacillus</taxon>
    </lineage>
</organism>
<evidence type="ECO:0000313" key="2">
    <source>
        <dbReference type="Proteomes" id="UP000253090"/>
    </source>
</evidence>
<dbReference type="EMBL" id="QPJW01000012">
    <property type="protein sequence ID" value="RCX16501.1"/>
    <property type="molecule type" value="Genomic_DNA"/>
</dbReference>
<dbReference type="Proteomes" id="UP000253090">
    <property type="component" value="Unassembled WGS sequence"/>
</dbReference>
<dbReference type="AlphaFoldDB" id="A0A369B4Z6"/>
<accession>A0A369B4Z6</accession>
<name>A0A369B4Z6_9BACL</name>
<sequence length="62" mass="7368">MFANSRLEHACRDKVCTVSEHEWRDKVCTVSEHEWRDKVCVSNRSMRAVQECTYLVPLLQQE</sequence>
<comment type="caution">
    <text evidence="1">The sequence shown here is derived from an EMBL/GenBank/DDBJ whole genome shotgun (WGS) entry which is preliminary data.</text>
</comment>
<gene>
    <name evidence="1" type="ORF">DFP94_112121</name>
</gene>